<name>A0A059VGX1_9CAUD</name>
<accession>A0A059VGX1</accession>
<evidence type="ECO:0000256" key="1">
    <source>
        <dbReference type="SAM" id="MobiDB-lite"/>
    </source>
</evidence>
<evidence type="ECO:0008006" key="4">
    <source>
        <dbReference type="Google" id="ProtNLM"/>
    </source>
</evidence>
<feature type="region of interest" description="Disordered" evidence="1">
    <location>
        <begin position="1"/>
        <end position="56"/>
    </location>
</feature>
<dbReference type="EMBL" id="KJ567041">
    <property type="protein sequence ID" value="AHZ95465.1"/>
    <property type="molecule type" value="Genomic_DNA"/>
</dbReference>
<organism evidence="2 3">
    <name type="scientific">Mycobacterium phage Zapner</name>
    <dbReference type="NCBI Taxonomy" id="1486474"/>
    <lineage>
        <taxon>Viruses</taxon>
        <taxon>Duplodnaviria</taxon>
        <taxon>Heunggongvirae</taxon>
        <taxon>Uroviricota</taxon>
        <taxon>Caudoviricetes</taxon>
        <taxon>Gracegardnervirinae</taxon>
        <taxon>Avanivirus</taxon>
        <taxon>Avanivirus zapner</taxon>
    </lineage>
</organism>
<protein>
    <recommendedName>
        <fullName evidence="4">Head-to-tail stopper</fullName>
    </recommendedName>
</protein>
<feature type="compositionally biased region" description="Basic and acidic residues" evidence="1">
    <location>
        <begin position="24"/>
        <end position="36"/>
    </location>
</feature>
<evidence type="ECO:0000313" key="3">
    <source>
        <dbReference type="Proteomes" id="UP000221944"/>
    </source>
</evidence>
<keyword evidence="3" id="KW-1185">Reference proteome</keyword>
<dbReference type="GeneID" id="60335516"/>
<gene>
    <name evidence="2" type="primary">11</name>
    <name evidence="2" type="ORF">PBI_ZAPNER_11</name>
</gene>
<sequence length="117" mass="12776">MRFPTPFTVGVHSYSESGEDDYGRDEPMWTPPKDEPGTPQAVHGWSSPSSTEPKLAGHDRVEVHIELLVPPEFSTGPHDVIDLEGVQYEVIGYPEDFTGSPFGGVGGKVVNLRRVEG</sequence>
<dbReference type="KEGG" id="vg:60335516"/>
<dbReference type="Proteomes" id="UP000221944">
    <property type="component" value="Segment"/>
</dbReference>
<evidence type="ECO:0000313" key="2">
    <source>
        <dbReference type="EMBL" id="AHZ95465.1"/>
    </source>
</evidence>
<proteinExistence type="predicted"/>
<reference evidence="2 3" key="1">
    <citation type="submission" date="2014-03" db="EMBL/GenBank/DDBJ databases">
        <authorList>
            <person name="Kramer Z.J."/>
            <person name="Fasoranti T.O."/>
            <person name="Abrahim M.R."/>
            <person name="Adkins N.L."/>
            <person name="Burke K.A."/>
            <person name="Churilla B.M."/>
            <person name="Cohen K.L."/>
            <person name="Colicchio M.A."/>
            <person name="Genkil J.S."/>
            <person name="Prout A.K."/>
            <person name="Schafer C.E."/>
            <person name="Schwarz A.G."/>
            <person name="Tish M."/>
            <person name="Vispute N."/>
            <person name="Wilkes K.E."/>
            <person name="Williams C.R."/>
            <person name="Xiao X."/>
            <person name="Yoder B.A."/>
            <person name="Yu V.J."/>
            <person name="Lapin J.S."/>
            <person name="Ott C.T."/>
            <person name="Walburn T.D."/>
            <person name="Bradley K.W."/>
            <person name="Clarke D.Q."/>
            <person name="Lewis M.F."/>
            <person name="Barker L.P."/>
            <person name="Bailey C."/>
            <person name="Asai D.J."/>
            <person name="Bowman C.A."/>
            <person name="Russell D.A."/>
            <person name="Pope W.H."/>
            <person name="Jacobs-Sera D."/>
            <person name="Hendrix R.W."/>
            <person name="Hatfull G.F."/>
        </authorList>
    </citation>
    <scope>NUCLEOTIDE SEQUENCE [LARGE SCALE GENOMIC DNA]</scope>
</reference>
<dbReference type="RefSeq" id="YP_009963928.1">
    <property type="nucleotide sequence ID" value="NC_051724.1"/>
</dbReference>